<organism evidence="2">
    <name type="scientific">Pseudo-nitzschia australis</name>
    <dbReference type="NCBI Taxonomy" id="44445"/>
    <lineage>
        <taxon>Eukaryota</taxon>
        <taxon>Sar</taxon>
        <taxon>Stramenopiles</taxon>
        <taxon>Ochrophyta</taxon>
        <taxon>Bacillariophyta</taxon>
        <taxon>Bacillariophyceae</taxon>
        <taxon>Bacillariophycidae</taxon>
        <taxon>Bacillariales</taxon>
        <taxon>Bacillariaceae</taxon>
        <taxon>Pseudo-nitzschia</taxon>
    </lineage>
</organism>
<feature type="transmembrane region" description="Helical" evidence="1">
    <location>
        <begin position="12"/>
        <end position="31"/>
    </location>
</feature>
<proteinExistence type="predicted"/>
<gene>
    <name evidence="2" type="ORF">PAUS00366_LOCUS8609</name>
</gene>
<dbReference type="AlphaFoldDB" id="A0A7S4EJ37"/>
<keyword evidence="1" id="KW-0812">Transmembrane</keyword>
<keyword evidence="1" id="KW-0472">Membrane</keyword>
<protein>
    <submittedName>
        <fullName evidence="2">Uncharacterized protein</fullName>
    </submittedName>
</protein>
<evidence type="ECO:0000256" key="1">
    <source>
        <dbReference type="SAM" id="Phobius"/>
    </source>
</evidence>
<dbReference type="PROSITE" id="PS51257">
    <property type="entry name" value="PROKAR_LIPOPROTEIN"/>
    <property type="match status" value="1"/>
</dbReference>
<keyword evidence="1" id="KW-1133">Transmembrane helix</keyword>
<evidence type="ECO:0000313" key="2">
    <source>
        <dbReference type="EMBL" id="CAE0715857.1"/>
    </source>
</evidence>
<reference evidence="2" key="1">
    <citation type="submission" date="2021-01" db="EMBL/GenBank/DDBJ databases">
        <authorList>
            <person name="Corre E."/>
            <person name="Pelletier E."/>
            <person name="Niang G."/>
            <person name="Scheremetjew M."/>
            <person name="Finn R."/>
            <person name="Kale V."/>
            <person name="Holt S."/>
            <person name="Cochrane G."/>
            <person name="Meng A."/>
            <person name="Brown T."/>
            <person name="Cohen L."/>
        </authorList>
    </citation>
    <scope>NUCLEOTIDE SEQUENCE</scope>
    <source>
        <strain evidence="2">10249 10 AB</strain>
    </source>
</reference>
<name>A0A7S4EJ37_9STRA</name>
<accession>A0A7S4EJ37</accession>
<dbReference type="EMBL" id="HBIX01011439">
    <property type="protein sequence ID" value="CAE0715857.1"/>
    <property type="molecule type" value="Transcribed_RNA"/>
</dbReference>
<sequence length="241" mass="27339">MVRIVMYRIVLYRIELYCCTVVCWFVGLFFLSCCRFTMAFPEVPWIFVYRDTVEILQSHLKQGSNSVPKVCTRNYNLKAHQQPATTLQAIRDAGKSLRDLDHIQYCAAHLAGLSLAALNEHDRTAAAAATATATTTTAQENQQLQLQQQHRGGRFVEYNQLPERLWEEILPNHFGVNPLPKEAIANMQAITGVYSKGRGVKANKEWTEDSTRKQQTASSEVTDAADLFVADVYRRMNELSH</sequence>